<keyword evidence="6 9" id="KW-1133">Transmembrane helix</keyword>
<comment type="subcellular location">
    <subcellularLocation>
        <location evidence="1">Membrane</location>
    </subcellularLocation>
</comment>
<evidence type="ECO:0000259" key="11">
    <source>
        <dbReference type="PROSITE" id="PS50221"/>
    </source>
</evidence>
<proteinExistence type="predicted"/>
<dbReference type="SUPFAM" id="SSF52058">
    <property type="entry name" value="L domain-like"/>
    <property type="match status" value="1"/>
</dbReference>
<dbReference type="PANTHER" id="PTHR48010:SF58">
    <property type="entry name" value="RECEPTOR PROTEIN KINASE-LIKE PROTEIN ZAR1"/>
    <property type="match status" value="1"/>
</dbReference>
<feature type="non-terminal residue" evidence="12">
    <location>
        <position position="766"/>
    </location>
</feature>
<evidence type="ECO:0000256" key="8">
    <source>
        <dbReference type="ARBA" id="ARBA00023157"/>
    </source>
</evidence>
<protein>
    <recommendedName>
        <fullName evidence="11">GAIN-B domain-containing protein</fullName>
    </recommendedName>
</protein>
<dbReference type="InterPro" id="IPR057244">
    <property type="entry name" value="GAIN_B"/>
</dbReference>
<dbReference type="InterPro" id="IPR001611">
    <property type="entry name" value="Leu-rich_rpt"/>
</dbReference>
<dbReference type="OrthoDB" id="1303930at2759"/>
<accession>A0A2P6MY27</accession>
<dbReference type="GO" id="GO:0016020">
    <property type="term" value="C:membrane"/>
    <property type="evidence" value="ECO:0007669"/>
    <property type="project" value="UniProtKB-SubCell"/>
</dbReference>
<evidence type="ECO:0000256" key="7">
    <source>
        <dbReference type="ARBA" id="ARBA00023136"/>
    </source>
</evidence>
<feature type="chain" id="PRO_5015168778" description="GAIN-B domain-containing protein" evidence="10">
    <location>
        <begin position="18"/>
        <end position="766"/>
    </location>
</feature>
<organism evidence="12 13">
    <name type="scientific">Planoprotostelium fungivorum</name>
    <dbReference type="NCBI Taxonomy" id="1890364"/>
    <lineage>
        <taxon>Eukaryota</taxon>
        <taxon>Amoebozoa</taxon>
        <taxon>Evosea</taxon>
        <taxon>Variosea</taxon>
        <taxon>Cavosteliida</taxon>
        <taxon>Cavosteliaceae</taxon>
        <taxon>Planoprotostelium</taxon>
    </lineage>
</organism>
<dbReference type="PROSITE" id="PS51450">
    <property type="entry name" value="LRR"/>
    <property type="match status" value="1"/>
</dbReference>
<evidence type="ECO:0000313" key="13">
    <source>
        <dbReference type="Proteomes" id="UP000241769"/>
    </source>
</evidence>
<evidence type="ECO:0000313" key="12">
    <source>
        <dbReference type="EMBL" id="PRP76556.1"/>
    </source>
</evidence>
<dbReference type="InterPro" id="IPR003591">
    <property type="entry name" value="Leu-rich_rpt_typical-subtyp"/>
</dbReference>
<evidence type="ECO:0000256" key="9">
    <source>
        <dbReference type="SAM" id="Phobius"/>
    </source>
</evidence>
<dbReference type="FunFam" id="3.80.10.10:FF:000400">
    <property type="entry name" value="Nuclear pore complex protein NUP107"/>
    <property type="match status" value="1"/>
</dbReference>
<comment type="caution">
    <text evidence="12">The sequence shown here is derived from an EMBL/GenBank/DDBJ whole genome shotgun (WGS) entry which is preliminary data.</text>
</comment>
<dbReference type="Proteomes" id="UP000241769">
    <property type="component" value="Unassembled WGS sequence"/>
</dbReference>
<keyword evidence="8" id="KW-1015">Disulfide bond</keyword>
<dbReference type="EMBL" id="MDYQ01000316">
    <property type="protein sequence ID" value="PRP76556.1"/>
    <property type="molecule type" value="Genomic_DNA"/>
</dbReference>
<keyword evidence="4 10" id="KW-0732">Signal</keyword>
<dbReference type="InParanoid" id="A0A2P6MY27"/>
<evidence type="ECO:0000256" key="4">
    <source>
        <dbReference type="ARBA" id="ARBA00022729"/>
    </source>
</evidence>
<gene>
    <name evidence="12" type="ORF">PROFUN_15033</name>
</gene>
<keyword evidence="7 9" id="KW-0472">Membrane</keyword>
<evidence type="ECO:0000256" key="10">
    <source>
        <dbReference type="SAM" id="SignalP"/>
    </source>
</evidence>
<dbReference type="PANTHER" id="PTHR48010">
    <property type="entry name" value="OS05G0588300 PROTEIN"/>
    <property type="match status" value="1"/>
</dbReference>
<dbReference type="PROSITE" id="PS50221">
    <property type="entry name" value="GAIN_B"/>
    <property type="match status" value="1"/>
</dbReference>
<dbReference type="STRING" id="1890364.A0A2P6MY27"/>
<sequence length="766" mass="83971">MRRITFYLAVVLTIVSAQSVVDDLKDVWATAGGSSNFYVGNDPCNLTDFVGVTCNQGTVTQLSISGSTLNGKISPSIGRLINLTSLSISSTQLNGHIPSTIGQLKSLTYLKLSSNNFSGPLPSSLGSLHDLQAIDVSYNGLNGTIDVLQNCTSLTRVTMGVNSFSGEIPPFIFNSSITYAILSYNKFTFPSNVDFSSPSKLIYVSLAGLGLYGLPSYLYGNLTNVITLSIDQNNIGSLRDDFASAFPNVTYLNLGYNDLNTIPSLLTMKKLIKIELYNNYNLESFDTLLEKLPPSISYLNLDKTNINGTLDRISSRLPYLNFLSMSSTKLSGDLQGLCPLHNLTTLNMNAAFGGSTEDRGLPSCFGSLLRLTTLSLKSQNTRSKSSSNLLKGYVPLYLCAYWFPSLTYIDLSNNSFYFLERTALIGFQSFCSVLNNSFSCFSARPTNSVCMLNDDSVCPLIGLYDPNISIYPRDAQSILDHYNAADQSVDIISAVITALLRTAYGSFSYSSNTTSISLQTYDKRVNGTDTIQNEIVEQNCSVSLPLTSVSAYDRGRVVGVQVYDERGREVEIGGVTEKINITMGYIDIPSDHTAVCQWWNETQKGWSRDGCDLYIDETRLAVCQCNHLTNFSIGVMAATRSIPADGGGMTSKTLIIIICCAAGGSILVLSLIISFIIIQKRQRMTKSEVEMDLNQGEEMKGRVKMERKEREEEGIETWKAVCDGVTAVSVMKAVNARGKTELTREAVMLQRQHHPMIVMYLGKDST</sequence>
<feature type="signal peptide" evidence="10">
    <location>
        <begin position="1"/>
        <end position="17"/>
    </location>
</feature>
<dbReference type="Pfam" id="PF13855">
    <property type="entry name" value="LRR_8"/>
    <property type="match status" value="1"/>
</dbReference>
<dbReference type="Gene3D" id="3.80.10.10">
    <property type="entry name" value="Ribonuclease Inhibitor"/>
    <property type="match status" value="3"/>
</dbReference>
<keyword evidence="2" id="KW-0433">Leucine-rich repeat</keyword>
<dbReference type="SMART" id="SM00303">
    <property type="entry name" value="GPS"/>
    <property type="match status" value="1"/>
</dbReference>
<reference evidence="12 13" key="1">
    <citation type="journal article" date="2018" name="Genome Biol. Evol.">
        <title>Multiple Roots of Fruiting Body Formation in Amoebozoa.</title>
        <authorList>
            <person name="Hillmann F."/>
            <person name="Forbes G."/>
            <person name="Novohradska S."/>
            <person name="Ferling I."/>
            <person name="Riege K."/>
            <person name="Groth M."/>
            <person name="Westermann M."/>
            <person name="Marz M."/>
            <person name="Spaller T."/>
            <person name="Winckler T."/>
            <person name="Schaap P."/>
            <person name="Glockner G."/>
        </authorList>
    </citation>
    <scope>NUCLEOTIDE SEQUENCE [LARGE SCALE GENOMIC DNA]</scope>
    <source>
        <strain evidence="12 13">Jena</strain>
    </source>
</reference>
<dbReference type="InterPro" id="IPR032675">
    <property type="entry name" value="LRR_dom_sf"/>
</dbReference>
<keyword evidence="3 9" id="KW-0812">Transmembrane</keyword>
<keyword evidence="5" id="KW-0677">Repeat</keyword>
<evidence type="ECO:0000256" key="2">
    <source>
        <dbReference type="ARBA" id="ARBA00022614"/>
    </source>
</evidence>
<evidence type="ECO:0000256" key="3">
    <source>
        <dbReference type="ARBA" id="ARBA00022692"/>
    </source>
</evidence>
<evidence type="ECO:0000256" key="6">
    <source>
        <dbReference type="ARBA" id="ARBA00022989"/>
    </source>
</evidence>
<dbReference type="Gene3D" id="2.60.220.50">
    <property type="match status" value="1"/>
</dbReference>
<dbReference type="Pfam" id="PF01825">
    <property type="entry name" value="GPS"/>
    <property type="match status" value="1"/>
</dbReference>
<feature type="domain" description="GAIN-B" evidence="11">
    <location>
        <begin position="505"/>
        <end position="641"/>
    </location>
</feature>
<evidence type="ECO:0000256" key="1">
    <source>
        <dbReference type="ARBA" id="ARBA00004370"/>
    </source>
</evidence>
<evidence type="ECO:0000256" key="5">
    <source>
        <dbReference type="ARBA" id="ARBA00022737"/>
    </source>
</evidence>
<dbReference type="InterPro" id="IPR050994">
    <property type="entry name" value="At_inactive_RLKs"/>
</dbReference>
<dbReference type="InterPro" id="IPR046338">
    <property type="entry name" value="GAIN_dom_sf"/>
</dbReference>
<keyword evidence="13" id="KW-1185">Reference proteome</keyword>
<feature type="transmembrane region" description="Helical" evidence="9">
    <location>
        <begin position="654"/>
        <end position="678"/>
    </location>
</feature>
<dbReference type="AlphaFoldDB" id="A0A2P6MY27"/>
<dbReference type="InterPro" id="IPR000203">
    <property type="entry name" value="GPS"/>
</dbReference>
<name>A0A2P6MY27_9EUKA</name>
<dbReference type="SMART" id="SM00369">
    <property type="entry name" value="LRR_TYP"/>
    <property type="match status" value="4"/>
</dbReference>